<evidence type="ECO:0000313" key="2">
    <source>
        <dbReference type="EMBL" id="EDO32268.1"/>
    </source>
</evidence>
<dbReference type="PANTHER" id="PTHR15508:SF8">
    <property type="entry name" value="LD24550P"/>
    <property type="match status" value="1"/>
</dbReference>
<dbReference type="Gene3D" id="3.30.1520.10">
    <property type="entry name" value="Phox-like domain"/>
    <property type="match status" value="1"/>
</dbReference>
<keyword evidence="3" id="KW-1185">Reference proteome</keyword>
<dbReference type="InterPro" id="IPR001683">
    <property type="entry name" value="PX_dom"/>
</dbReference>
<organism evidence="2 3">
    <name type="scientific">Nematostella vectensis</name>
    <name type="common">Starlet sea anemone</name>
    <dbReference type="NCBI Taxonomy" id="45351"/>
    <lineage>
        <taxon>Eukaryota</taxon>
        <taxon>Metazoa</taxon>
        <taxon>Cnidaria</taxon>
        <taxon>Anthozoa</taxon>
        <taxon>Hexacorallia</taxon>
        <taxon>Actiniaria</taxon>
        <taxon>Edwardsiidae</taxon>
        <taxon>Nematostella</taxon>
    </lineage>
</organism>
<dbReference type="eggNOG" id="KOG2101">
    <property type="taxonomic scope" value="Eukaryota"/>
</dbReference>
<dbReference type="OMA" id="KENDPWI"/>
<dbReference type="SUPFAM" id="SSF64268">
    <property type="entry name" value="PX domain"/>
    <property type="match status" value="1"/>
</dbReference>
<name>A7SVK9_NEMVE</name>
<dbReference type="SMART" id="SM00312">
    <property type="entry name" value="PX"/>
    <property type="match status" value="1"/>
</dbReference>
<dbReference type="AlphaFoldDB" id="A7SVK9"/>
<dbReference type="InParanoid" id="A7SVK9"/>
<dbReference type="CDD" id="cd06881">
    <property type="entry name" value="PX_SNX15_like"/>
    <property type="match status" value="1"/>
</dbReference>
<dbReference type="PROSITE" id="PS50195">
    <property type="entry name" value="PX"/>
    <property type="match status" value="1"/>
</dbReference>
<dbReference type="EMBL" id="DS469838">
    <property type="protein sequence ID" value="EDO32268.1"/>
    <property type="molecule type" value="Genomic_DNA"/>
</dbReference>
<dbReference type="InterPro" id="IPR036871">
    <property type="entry name" value="PX_dom_sf"/>
</dbReference>
<accession>A7SVK9</accession>
<dbReference type="PhylomeDB" id="A7SVK9"/>
<evidence type="ECO:0000259" key="1">
    <source>
        <dbReference type="PROSITE" id="PS50195"/>
    </source>
</evidence>
<dbReference type="Proteomes" id="UP000001593">
    <property type="component" value="Unassembled WGS sequence"/>
</dbReference>
<dbReference type="PANTHER" id="PTHR15508">
    <property type="entry name" value="RIBOSOMAL PROTEIN S6 KINASE"/>
    <property type="match status" value="1"/>
</dbReference>
<dbReference type="Pfam" id="PF00787">
    <property type="entry name" value="PX"/>
    <property type="match status" value="1"/>
</dbReference>
<dbReference type="HOGENOM" id="CLU_1429607_0_0_1"/>
<dbReference type="InterPro" id="IPR051866">
    <property type="entry name" value="Intracell_Sig-Traffick_Protein"/>
</dbReference>
<reference evidence="2 3" key="1">
    <citation type="journal article" date="2007" name="Science">
        <title>Sea anemone genome reveals ancestral eumetazoan gene repertoire and genomic organization.</title>
        <authorList>
            <person name="Putnam N.H."/>
            <person name="Srivastava M."/>
            <person name="Hellsten U."/>
            <person name="Dirks B."/>
            <person name="Chapman J."/>
            <person name="Salamov A."/>
            <person name="Terry A."/>
            <person name="Shapiro H."/>
            <person name="Lindquist E."/>
            <person name="Kapitonov V.V."/>
            <person name="Jurka J."/>
            <person name="Genikhovich G."/>
            <person name="Grigoriev I.V."/>
            <person name="Lucas S.M."/>
            <person name="Steele R.E."/>
            <person name="Finnerty J.R."/>
            <person name="Technau U."/>
            <person name="Martindale M.Q."/>
            <person name="Rokhsar D.S."/>
        </authorList>
    </citation>
    <scope>NUCLEOTIDE SEQUENCE [LARGE SCALE GENOMIC DNA]</scope>
    <source>
        <strain evidence="3">CH2 X CH6</strain>
    </source>
</reference>
<proteinExistence type="predicted"/>
<dbReference type="STRING" id="45351.A7SVK9"/>
<gene>
    <name evidence="2" type="ORF">NEMVEDRAFT_v1g218147</name>
</gene>
<sequence length="190" mass="22431">MAAMDDAWTRIFDVSNPRKSYAGHTLYRVASKVFPKDFPEAVTEVVVWKRYSDFKKLHRELLHIYNQQKHSTSFPTFPKAKFFGRFDEGVIEDRRQHARELLKFVGNVSSLFTSAPFVKFFEATSRAASIVEMRNVEKGILFFFLTVQYLECVITDKKYQCLVTILKQLIVNHFKVHRRRTVRHQDFDTL</sequence>
<protein>
    <recommendedName>
        <fullName evidence="1">PX domain-containing protein</fullName>
    </recommendedName>
</protein>
<feature type="domain" description="PX" evidence="1">
    <location>
        <begin position="5"/>
        <end position="128"/>
    </location>
</feature>
<dbReference type="GO" id="GO:0035091">
    <property type="term" value="F:phosphatidylinositol binding"/>
    <property type="evidence" value="ECO:0007669"/>
    <property type="project" value="InterPro"/>
</dbReference>
<evidence type="ECO:0000313" key="3">
    <source>
        <dbReference type="Proteomes" id="UP000001593"/>
    </source>
</evidence>